<dbReference type="GeneID" id="591748"/>
<dbReference type="Gene3D" id="1.10.287.550">
    <property type="entry name" value="Helix hairpin bin"/>
    <property type="match status" value="1"/>
</dbReference>
<dbReference type="Pfam" id="PF14707">
    <property type="entry name" value="Sulfatase_C"/>
    <property type="match status" value="1"/>
</dbReference>
<accession>A0A7M7RGX4</accession>
<dbReference type="FunCoup" id="A0A7M7RGX4">
    <property type="interactions" value="3"/>
</dbReference>
<sequence length="596" mass="65848">MALLLNSTHVILLLLATSIVATANENGERTKPNIIVFLMDDVGMGDIGCFGNTTINTPNIDQLAKEGAKLTQHIAHPICTPSRAALMTGRYAIRSGMTSFHIMRVISFISAPAGLPSNETTIAEVVKDVGYSTALIGKWHLGFMCEKEDDCSDPNSQGFDYFYGLPLTNILDCGHGTVFEAWRKNFYFEVTVTMVVLVLATFILVMYSIVGQRTLVAVVVASSSFYVFCLVMPQLIAMMNCVIVENHNVVEQPLSYTNLTQRHTQHALDFLEEHKEEPFLLVMSFLQAHTELYAEPHFLDRSQHGIYGAAVEELDWSVGEIMGALHRMGVADDTFVYLTSDNGAHVEEYTRSGEREGGSNGIYKGGKANCFEGGIRVPTIVRYPGVVPPESEVSEPTSIVDLLPTIAGLTGGEIPRDRIIDGKDIMPLLQGQEGGISPHEFMFQYCGGYIHGARYRPRKGNRIYKLLFTTPNLVEGPHGTMGCFDAYPCRCQGPTTTNHDPPLIYELRSDPSETTPLDPTTPNMQEIIRKAKAAVAEHQASIAPTPYQFAFMRLMPRFQDQPCCGTFPFCSCTEDHSTGFSYDDIKPGVPHKDWTS</sequence>
<dbReference type="FunFam" id="3.30.1120.10:FF:000014">
    <property type="entry name" value="Arylsulfatase family member H"/>
    <property type="match status" value="1"/>
</dbReference>
<evidence type="ECO:0000256" key="4">
    <source>
        <dbReference type="ARBA" id="ARBA00022801"/>
    </source>
</evidence>
<dbReference type="Gene3D" id="3.30.1120.10">
    <property type="match status" value="1"/>
</dbReference>
<dbReference type="InterPro" id="IPR017850">
    <property type="entry name" value="Alkaline_phosphatase_core_sf"/>
</dbReference>
<evidence type="ECO:0000256" key="3">
    <source>
        <dbReference type="ARBA" id="ARBA00022723"/>
    </source>
</evidence>
<dbReference type="InterPro" id="IPR024607">
    <property type="entry name" value="Sulfatase_CS"/>
</dbReference>
<evidence type="ECO:0000313" key="9">
    <source>
        <dbReference type="EnsemblMetazoa" id="XP_796393"/>
    </source>
</evidence>
<feature type="transmembrane region" description="Helical" evidence="6">
    <location>
        <begin position="214"/>
        <end position="236"/>
    </location>
</feature>
<reference evidence="10" key="1">
    <citation type="submission" date="2015-02" db="EMBL/GenBank/DDBJ databases">
        <title>Genome sequencing for Strongylocentrotus purpuratus.</title>
        <authorList>
            <person name="Murali S."/>
            <person name="Liu Y."/>
            <person name="Vee V."/>
            <person name="English A."/>
            <person name="Wang M."/>
            <person name="Skinner E."/>
            <person name="Han Y."/>
            <person name="Muzny D.M."/>
            <person name="Worley K.C."/>
            <person name="Gibbs R.A."/>
        </authorList>
    </citation>
    <scope>NUCLEOTIDE SEQUENCE</scope>
</reference>
<dbReference type="PANTHER" id="PTHR42693">
    <property type="entry name" value="ARYLSULFATASE FAMILY MEMBER"/>
    <property type="match status" value="1"/>
</dbReference>
<name>A0A7M7RGX4_STRPU</name>
<keyword evidence="10" id="KW-1185">Reference proteome</keyword>
<feature type="domain" description="Sulfatase N-terminal" evidence="8">
    <location>
        <begin position="32"/>
        <end position="411"/>
    </location>
</feature>
<keyword evidence="6" id="KW-0472">Membrane</keyword>
<dbReference type="PANTHER" id="PTHR42693:SF49">
    <property type="entry name" value="SULFATASE N-TERMINAL DOMAIN-CONTAINING PROTEIN"/>
    <property type="match status" value="1"/>
</dbReference>
<proteinExistence type="inferred from homology"/>
<keyword evidence="6" id="KW-0812">Transmembrane</keyword>
<dbReference type="EnsemblMetazoa" id="XM_791300">
    <property type="protein sequence ID" value="XP_796393"/>
    <property type="gene ID" value="LOC591748"/>
</dbReference>
<dbReference type="InParanoid" id="A0A7M7RGX4"/>
<evidence type="ECO:0000256" key="1">
    <source>
        <dbReference type="ARBA" id="ARBA00001913"/>
    </source>
</evidence>
<protein>
    <recommendedName>
        <fullName evidence="8">Sulfatase N-terminal domain-containing protein</fullName>
    </recommendedName>
</protein>
<evidence type="ECO:0000256" key="2">
    <source>
        <dbReference type="ARBA" id="ARBA00008779"/>
    </source>
</evidence>
<comment type="similarity">
    <text evidence="2">Belongs to the sulfatase family.</text>
</comment>
<dbReference type="Gene3D" id="3.40.720.10">
    <property type="entry name" value="Alkaline Phosphatase, subunit A"/>
    <property type="match status" value="1"/>
</dbReference>
<feature type="signal peptide" evidence="7">
    <location>
        <begin position="1"/>
        <end position="23"/>
    </location>
</feature>
<dbReference type="PROSITE" id="PS00149">
    <property type="entry name" value="SULFATASE_2"/>
    <property type="match status" value="1"/>
</dbReference>
<dbReference type="RefSeq" id="XP_796393.1">
    <property type="nucleotide sequence ID" value="XM_791300.4"/>
</dbReference>
<keyword evidence="6" id="KW-1133">Transmembrane helix</keyword>
<dbReference type="GO" id="GO:0046872">
    <property type="term" value="F:metal ion binding"/>
    <property type="evidence" value="ECO:0007669"/>
    <property type="project" value="UniProtKB-KW"/>
</dbReference>
<dbReference type="InterPro" id="IPR000917">
    <property type="entry name" value="Sulfatase_N"/>
</dbReference>
<dbReference type="Pfam" id="PF00884">
    <property type="entry name" value="Sulfatase"/>
    <property type="match status" value="1"/>
</dbReference>
<comment type="cofactor">
    <cofactor evidence="1">
        <name>Ca(2+)</name>
        <dbReference type="ChEBI" id="CHEBI:29108"/>
    </cofactor>
</comment>
<dbReference type="PROSITE" id="PS00523">
    <property type="entry name" value="SULFATASE_1"/>
    <property type="match status" value="1"/>
</dbReference>
<evidence type="ECO:0000256" key="6">
    <source>
        <dbReference type="SAM" id="Phobius"/>
    </source>
</evidence>
<feature type="chain" id="PRO_5029578985" description="Sulfatase N-terminal domain-containing protein" evidence="7">
    <location>
        <begin position="24"/>
        <end position="596"/>
    </location>
</feature>
<feature type="transmembrane region" description="Helical" evidence="6">
    <location>
        <begin position="186"/>
        <end position="207"/>
    </location>
</feature>
<evidence type="ECO:0000256" key="5">
    <source>
        <dbReference type="ARBA" id="ARBA00022837"/>
    </source>
</evidence>
<organism evidence="9 10">
    <name type="scientific">Strongylocentrotus purpuratus</name>
    <name type="common">Purple sea urchin</name>
    <dbReference type="NCBI Taxonomy" id="7668"/>
    <lineage>
        <taxon>Eukaryota</taxon>
        <taxon>Metazoa</taxon>
        <taxon>Echinodermata</taxon>
        <taxon>Eleutherozoa</taxon>
        <taxon>Echinozoa</taxon>
        <taxon>Echinoidea</taxon>
        <taxon>Euechinoidea</taxon>
        <taxon>Echinacea</taxon>
        <taxon>Camarodonta</taxon>
        <taxon>Echinidea</taxon>
        <taxon>Strongylocentrotidae</taxon>
        <taxon>Strongylocentrotus</taxon>
    </lineage>
</organism>
<dbReference type="KEGG" id="spu:591748"/>
<evidence type="ECO:0000256" key="7">
    <source>
        <dbReference type="SAM" id="SignalP"/>
    </source>
</evidence>
<dbReference type="SUPFAM" id="SSF53649">
    <property type="entry name" value="Alkaline phosphatase-like"/>
    <property type="match status" value="1"/>
</dbReference>
<keyword evidence="4" id="KW-0378">Hydrolase</keyword>
<dbReference type="OrthoDB" id="103349at2759"/>
<evidence type="ECO:0000313" key="10">
    <source>
        <dbReference type="Proteomes" id="UP000007110"/>
    </source>
</evidence>
<keyword evidence="7" id="KW-0732">Signal</keyword>
<keyword evidence="3" id="KW-0479">Metal-binding</keyword>
<dbReference type="GO" id="GO:0004065">
    <property type="term" value="F:arylsulfatase activity"/>
    <property type="evidence" value="ECO:0000318"/>
    <property type="project" value="GO_Central"/>
</dbReference>
<dbReference type="InterPro" id="IPR050738">
    <property type="entry name" value="Sulfatase"/>
</dbReference>
<keyword evidence="5" id="KW-0106">Calcium</keyword>
<dbReference type="Proteomes" id="UP000007110">
    <property type="component" value="Unassembled WGS sequence"/>
</dbReference>
<dbReference type="CDD" id="cd16159">
    <property type="entry name" value="ES"/>
    <property type="match status" value="1"/>
</dbReference>
<evidence type="ECO:0000259" key="8">
    <source>
        <dbReference type="Pfam" id="PF00884"/>
    </source>
</evidence>
<reference evidence="9" key="2">
    <citation type="submission" date="2021-01" db="UniProtKB">
        <authorList>
            <consortium name="EnsemblMetazoa"/>
        </authorList>
    </citation>
    <scope>IDENTIFICATION</scope>
</reference>
<dbReference type="AlphaFoldDB" id="A0A7M7RGX4"/>
<dbReference type="OMA" id="HIAHPIC"/>